<evidence type="ECO:0000313" key="4">
    <source>
        <dbReference type="Proteomes" id="UP001625389"/>
    </source>
</evidence>
<accession>A0ABW8U973</accession>
<dbReference type="NCBIfam" id="TIGR02384">
    <property type="entry name" value="RelB_DinJ"/>
    <property type="match status" value="1"/>
</dbReference>
<evidence type="ECO:0000256" key="1">
    <source>
        <dbReference type="ARBA" id="ARBA00010562"/>
    </source>
</evidence>
<proteinExistence type="inferred from homology"/>
<dbReference type="PIRSF" id="PIRSF003108">
    <property type="entry name" value="DinJ"/>
    <property type="match status" value="1"/>
</dbReference>
<evidence type="ECO:0000256" key="2">
    <source>
        <dbReference type="ARBA" id="ARBA00022649"/>
    </source>
</evidence>
<reference evidence="3 4" key="1">
    <citation type="submission" date="2024-08" db="EMBL/GenBank/DDBJ databases">
        <authorList>
            <person name="Arias E."/>
        </authorList>
    </citation>
    <scope>NUCLEOTIDE SEQUENCE [LARGE SCALE GENOMIC DNA]</scope>
    <source>
        <strain evidence="3 4">FAM 25317</strain>
    </source>
</reference>
<protein>
    <submittedName>
        <fullName evidence="3">Type II toxin-antitoxin system RelB/DinJ family antitoxin</fullName>
    </submittedName>
</protein>
<dbReference type="Gene3D" id="1.10.1220.10">
    <property type="entry name" value="Met repressor-like"/>
    <property type="match status" value="1"/>
</dbReference>
<dbReference type="Proteomes" id="UP001625389">
    <property type="component" value="Unassembled WGS sequence"/>
</dbReference>
<sequence>MPTTTKKTNLNVKVDAELKQAADLAFKEMGMNTSVAVNMFLKRVVTDGAFPFTPRYDKATETAITNVREHKNLQSFDSVNALFQDLNDEG</sequence>
<name>A0ABW8U973_9LACO</name>
<organism evidence="3 4">
    <name type="scientific">Loigolactobacillus zhaoyuanensis</name>
    <dbReference type="NCBI Taxonomy" id="2486017"/>
    <lineage>
        <taxon>Bacteria</taxon>
        <taxon>Bacillati</taxon>
        <taxon>Bacillota</taxon>
        <taxon>Bacilli</taxon>
        <taxon>Lactobacillales</taxon>
        <taxon>Lactobacillaceae</taxon>
        <taxon>Loigolactobacillus</taxon>
    </lineage>
</organism>
<dbReference type="RefSeq" id="WP_164507639.1">
    <property type="nucleotide sequence ID" value="NZ_JBGQPK010000004.1"/>
</dbReference>
<gene>
    <name evidence="3" type="ORF">ACEN34_02210</name>
</gene>
<dbReference type="InterPro" id="IPR013321">
    <property type="entry name" value="Arc_rbn_hlx_hlx"/>
</dbReference>
<comment type="caution">
    <text evidence="3">The sequence shown here is derived from an EMBL/GenBank/DDBJ whole genome shotgun (WGS) entry which is preliminary data.</text>
</comment>
<dbReference type="EMBL" id="JBGQPK010000004">
    <property type="protein sequence ID" value="MFL2028424.1"/>
    <property type="molecule type" value="Genomic_DNA"/>
</dbReference>
<keyword evidence="4" id="KW-1185">Reference proteome</keyword>
<dbReference type="Pfam" id="PF04221">
    <property type="entry name" value="RelB"/>
    <property type="match status" value="1"/>
</dbReference>
<dbReference type="InterPro" id="IPR007337">
    <property type="entry name" value="RelB/DinJ"/>
</dbReference>
<dbReference type="InterPro" id="IPR026262">
    <property type="entry name" value="DinJ"/>
</dbReference>
<dbReference type="PANTHER" id="PTHR38781">
    <property type="entry name" value="ANTITOXIN DINJ-RELATED"/>
    <property type="match status" value="1"/>
</dbReference>
<keyword evidence="2" id="KW-1277">Toxin-antitoxin system</keyword>
<dbReference type="PANTHER" id="PTHR38781:SF1">
    <property type="entry name" value="ANTITOXIN DINJ-RELATED"/>
    <property type="match status" value="1"/>
</dbReference>
<comment type="similarity">
    <text evidence="1">Belongs to the RelB/DinJ antitoxin family.</text>
</comment>
<evidence type="ECO:0000313" key="3">
    <source>
        <dbReference type="EMBL" id="MFL2028424.1"/>
    </source>
</evidence>